<protein>
    <submittedName>
        <fullName evidence="1">Uncharacterized protein</fullName>
    </submittedName>
</protein>
<dbReference type="AlphaFoldDB" id="A0ABD2Q552"/>
<name>A0ABD2Q552_9PLAT</name>
<reference evidence="1 2" key="1">
    <citation type="submission" date="2024-11" db="EMBL/GenBank/DDBJ databases">
        <title>Adaptive evolution of stress response genes in parasites aligns with host niche diversity.</title>
        <authorList>
            <person name="Hahn C."/>
            <person name="Resl P."/>
        </authorList>
    </citation>
    <scope>NUCLEOTIDE SEQUENCE [LARGE SCALE GENOMIC DNA]</scope>
    <source>
        <strain evidence="1">EGGRZ-B1_66</strain>
        <tissue evidence="1">Body</tissue>
    </source>
</reference>
<evidence type="ECO:0000313" key="1">
    <source>
        <dbReference type="EMBL" id="KAL3314719.1"/>
    </source>
</evidence>
<proteinExistence type="predicted"/>
<evidence type="ECO:0000313" key="2">
    <source>
        <dbReference type="Proteomes" id="UP001626550"/>
    </source>
</evidence>
<keyword evidence="2" id="KW-1185">Reference proteome</keyword>
<gene>
    <name evidence="1" type="ORF">Ciccas_006659</name>
</gene>
<accession>A0ABD2Q552</accession>
<dbReference type="EMBL" id="JBJKFK010000923">
    <property type="protein sequence ID" value="KAL3314719.1"/>
    <property type="molecule type" value="Genomic_DNA"/>
</dbReference>
<dbReference type="Proteomes" id="UP001626550">
    <property type="component" value="Unassembled WGS sequence"/>
</dbReference>
<organism evidence="1 2">
    <name type="scientific">Cichlidogyrus casuarinus</name>
    <dbReference type="NCBI Taxonomy" id="1844966"/>
    <lineage>
        <taxon>Eukaryota</taxon>
        <taxon>Metazoa</taxon>
        <taxon>Spiralia</taxon>
        <taxon>Lophotrochozoa</taxon>
        <taxon>Platyhelminthes</taxon>
        <taxon>Monogenea</taxon>
        <taxon>Monopisthocotylea</taxon>
        <taxon>Dactylogyridea</taxon>
        <taxon>Ancyrocephalidae</taxon>
        <taxon>Cichlidogyrus</taxon>
    </lineage>
</organism>
<sequence>MTDLIDSDWTALRYQAQPLGMRLVTQTTRALHTGDSSEEMDLVEVCPLSLSMSDYRPGSSDCQARIHTRCMLFADCLPSEMDLSRFGNSHRYEAIQREPIEAVTARIARVCNMAKLRDDLSAESVIMQSVMQSVREIFECWMPDHVEFAPHRDDSAYLKAKSPVSLAVLTQAVKTVTLVSDLCNSSEQFAWLFERLRQLVKNHVPSSQVDCPLHFWLNIAMTRCWAVLQISNIRLLNKQSTLPNGA</sequence>
<comment type="caution">
    <text evidence="1">The sequence shown here is derived from an EMBL/GenBank/DDBJ whole genome shotgun (WGS) entry which is preliminary data.</text>
</comment>